<dbReference type="SUPFAM" id="SSF63748">
    <property type="entry name" value="Tudor/PWWP/MBT"/>
    <property type="match status" value="1"/>
</dbReference>
<evidence type="ECO:0000313" key="2">
    <source>
        <dbReference type="EMBL" id="JAB90454.1"/>
    </source>
</evidence>
<dbReference type="AlphaFoldDB" id="W8BLE9"/>
<dbReference type="Gene3D" id="2.30.30.140">
    <property type="match status" value="1"/>
</dbReference>
<dbReference type="PROSITE" id="PS50304">
    <property type="entry name" value="TUDOR"/>
    <property type="match status" value="1"/>
</dbReference>
<name>W8BLE9_CERCA</name>
<gene>
    <name evidence="2" type="primary">TDRD1</name>
</gene>
<dbReference type="InterPro" id="IPR050621">
    <property type="entry name" value="Tudor_domain_containing"/>
</dbReference>
<dbReference type="OrthoDB" id="10023235at2759"/>
<dbReference type="SMART" id="SM00333">
    <property type="entry name" value="TUDOR"/>
    <property type="match status" value="1"/>
</dbReference>
<protein>
    <submittedName>
        <fullName evidence="2">Tudor domain-containing protein 1</fullName>
    </submittedName>
</protein>
<evidence type="ECO:0000259" key="1">
    <source>
        <dbReference type="PROSITE" id="PS50304"/>
    </source>
</evidence>
<dbReference type="PANTHER" id="PTHR22948">
    <property type="entry name" value="TUDOR DOMAIN CONTAINING PROTEIN"/>
    <property type="match status" value="1"/>
</dbReference>
<sequence>MHHQTAQKQLPEGDNIELVVMDNSLLCTGCISCTTKDWAIEVEKFQKDLQVYASSLKEQCYTPRIDELCIAKYKLDGKWYRGRCLEIVGDGYPSIIFLDYGNISMIHVNDIRRYPAQFTFPIYTSDCEIKGLPEQCETKLVQKLEELIPNGSTIICDSVTIYKEDNFHAITLRKLITNLKTEGLIKEEN</sequence>
<feature type="domain" description="Tudor" evidence="1">
    <location>
        <begin position="62"/>
        <end position="121"/>
    </location>
</feature>
<proteinExistence type="evidence at transcript level"/>
<reference evidence="2" key="1">
    <citation type="submission" date="2013-07" db="EMBL/GenBank/DDBJ databases">
        <authorList>
            <person name="Geib S."/>
        </authorList>
    </citation>
    <scope>NUCLEOTIDE SEQUENCE</scope>
</reference>
<dbReference type="PANTHER" id="PTHR22948:SF76">
    <property type="entry name" value="FI20010P1-RELATED"/>
    <property type="match status" value="1"/>
</dbReference>
<dbReference type="InterPro" id="IPR002999">
    <property type="entry name" value="Tudor"/>
</dbReference>
<dbReference type="Pfam" id="PF00567">
    <property type="entry name" value="TUDOR"/>
    <property type="match status" value="1"/>
</dbReference>
<dbReference type="EMBL" id="GAMC01016101">
    <property type="protein sequence ID" value="JAB90454.1"/>
    <property type="molecule type" value="mRNA"/>
</dbReference>
<accession>W8BLE9</accession>
<reference evidence="2" key="2">
    <citation type="journal article" date="2014" name="BMC Genomics">
        <title>A genomic perspective to assessing quality of mass-reared SIT flies used in Mediterranean fruit fly (Ceratitis capitata) eradication in California.</title>
        <authorList>
            <person name="Calla B."/>
            <person name="Hall B."/>
            <person name="Hou S."/>
            <person name="Geib S.M."/>
        </authorList>
    </citation>
    <scope>NUCLEOTIDE SEQUENCE</scope>
</reference>
<organism evidence="2">
    <name type="scientific">Ceratitis capitata</name>
    <name type="common">Mediterranean fruit fly</name>
    <name type="synonym">Tephritis capitata</name>
    <dbReference type="NCBI Taxonomy" id="7213"/>
    <lineage>
        <taxon>Eukaryota</taxon>
        <taxon>Metazoa</taxon>
        <taxon>Ecdysozoa</taxon>
        <taxon>Arthropoda</taxon>
        <taxon>Hexapoda</taxon>
        <taxon>Insecta</taxon>
        <taxon>Pterygota</taxon>
        <taxon>Neoptera</taxon>
        <taxon>Endopterygota</taxon>
        <taxon>Diptera</taxon>
        <taxon>Brachycera</taxon>
        <taxon>Muscomorpha</taxon>
        <taxon>Tephritoidea</taxon>
        <taxon>Tephritidae</taxon>
        <taxon>Ceratitis</taxon>
        <taxon>Ceratitis</taxon>
    </lineage>
</organism>